<evidence type="ECO:0000259" key="3">
    <source>
        <dbReference type="PROSITE" id="PS51186"/>
    </source>
</evidence>
<evidence type="ECO:0000313" key="4">
    <source>
        <dbReference type="EMBL" id="GAA4705403.1"/>
    </source>
</evidence>
<evidence type="ECO:0000256" key="1">
    <source>
        <dbReference type="ARBA" id="ARBA00022679"/>
    </source>
</evidence>
<name>A0ABP8XEQ4_9PSEU</name>
<dbReference type="EMBL" id="BAABIC010000021">
    <property type="protein sequence ID" value="GAA4705403.1"/>
    <property type="molecule type" value="Genomic_DNA"/>
</dbReference>
<sequence length="174" mass="18875">MVEVRAAAPADAGAIARVVVDSWRRAYAGLLPDELLAGLSVEDRRRMWRAVLDAAAPGVAVLVAEDRAGPLVVGFVAARSDPDDPRHGQLMALYVAPGAWRRGIGTMLHDAALDHLARRGVERATLWVLDGNERADAFYRARGWVPDGRRQVEEWLGGVLPEHAMSIALPDGRT</sequence>
<dbReference type="RefSeq" id="WP_345383353.1">
    <property type="nucleotide sequence ID" value="NZ_BAABIC010000021.1"/>
</dbReference>
<feature type="domain" description="N-acetyltransferase" evidence="3">
    <location>
        <begin position="2"/>
        <end position="170"/>
    </location>
</feature>
<evidence type="ECO:0000313" key="5">
    <source>
        <dbReference type="Proteomes" id="UP001500325"/>
    </source>
</evidence>
<dbReference type="CDD" id="cd04301">
    <property type="entry name" value="NAT_SF"/>
    <property type="match status" value="1"/>
</dbReference>
<proteinExistence type="predicted"/>
<dbReference type="SUPFAM" id="SSF55729">
    <property type="entry name" value="Acyl-CoA N-acyltransferases (Nat)"/>
    <property type="match status" value="1"/>
</dbReference>
<organism evidence="4 5">
    <name type="scientific">Pseudonocardia yuanmonensis</name>
    <dbReference type="NCBI Taxonomy" id="1095914"/>
    <lineage>
        <taxon>Bacteria</taxon>
        <taxon>Bacillati</taxon>
        <taxon>Actinomycetota</taxon>
        <taxon>Actinomycetes</taxon>
        <taxon>Pseudonocardiales</taxon>
        <taxon>Pseudonocardiaceae</taxon>
        <taxon>Pseudonocardia</taxon>
    </lineage>
</organism>
<accession>A0ABP8XEQ4</accession>
<reference evidence="5" key="1">
    <citation type="journal article" date="2019" name="Int. J. Syst. Evol. Microbiol.">
        <title>The Global Catalogue of Microorganisms (GCM) 10K type strain sequencing project: providing services to taxonomists for standard genome sequencing and annotation.</title>
        <authorList>
            <consortium name="The Broad Institute Genomics Platform"/>
            <consortium name="The Broad Institute Genome Sequencing Center for Infectious Disease"/>
            <person name="Wu L."/>
            <person name="Ma J."/>
        </authorList>
    </citation>
    <scope>NUCLEOTIDE SEQUENCE [LARGE SCALE GENOMIC DNA]</scope>
    <source>
        <strain evidence="5">JCM 18055</strain>
    </source>
</reference>
<dbReference type="InterPro" id="IPR016181">
    <property type="entry name" value="Acyl_CoA_acyltransferase"/>
</dbReference>
<keyword evidence="1" id="KW-0808">Transferase</keyword>
<keyword evidence="5" id="KW-1185">Reference proteome</keyword>
<dbReference type="Gene3D" id="3.40.630.30">
    <property type="match status" value="1"/>
</dbReference>
<evidence type="ECO:0000256" key="2">
    <source>
        <dbReference type="ARBA" id="ARBA00023315"/>
    </source>
</evidence>
<dbReference type="InterPro" id="IPR000182">
    <property type="entry name" value="GNAT_dom"/>
</dbReference>
<comment type="caution">
    <text evidence="4">The sequence shown here is derived from an EMBL/GenBank/DDBJ whole genome shotgun (WGS) entry which is preliminary data.</text>
</comment>
<gene>
    <name evidence="4" type="ORF">GCM10023215_51700</name>
</gene>
<dbReference type="InterPro" id="IPR050832">
    <property type="entry name" value="Bact_Acetyltransf"/>
</dbReference>
<dbReference type="Proteomes" id="UP001500325">
    <property type="component" value="Unassembled WGS sequence"/>
</dbReference>
<keyword evidence="2" id="KW-0012">Acyltransferase</keyword>
<protein>
    <submittedName>
        <fullName evidence="4">GNAT family N-acetyltransferase</fullName>
    </submittedName>
</protein>
<dbReference type="Pfam" id="PF00583">
    <property type="entry name" value="Acetyltransf_1"/>
    <property type="match status" value="1"/>
</dbReference>
<dbReference type="PANTHER" id="PTHR43877">
    <property type="entry name" value="AMINOALKYLPHOSPHONATE N-ACETYLTRANSFERASE-RELATED-RELATED"/>
    <property type="match status" value="1"/>
</dbReference>
<dbReference type="PROSITE" id="PS51186">
    <property type="entry name" value="GNAT"/>
    <property type="match status" value="1"/>
</dbReference>